<accession>A0A9P6BZU2</accession>
<evidence type="ECO:0000313" key="1">
    <source>
        <dbReference type="EMBL" id="KAF9443905.1"/>
    </source>
</evidence>
<evidence type="ECO:0000313" key="2">
    <source>
        <dbReference type="Proteomes" id="UP000807342"/>
    </source>
</evidence>
<organism evidence="1 2">
    <name type="scientific">Macrolepiota fuliginosa MF-IS2</name>
    <dbReference type="NCBI Taxonomy" id="1400762"/>
    <lineage>
        <taxon>Eukaryota</taxon>
        <taxon>Fungi</taxon>
        <taxon>Dikarya</taxon>
        <taxon>Basidiomycota</taxon>
        <taxon>Agaricomycotina</taxon>
        <taxon>Agaricomycetes</taxon>
        <taxon>Agaricomycetidae</taxon>
        <taxon>Agaricales</taxon>
        <taxon>Agaricineae</taxon>
        <taxon>Agaricaceae</taxon>
        <taxon>Macrolepiota</taxon>
    </lineage>
</organism>
<gene>
    <name evidence="1" type="ORF">P691DRAFT_839750</name>
</gene>
<dbReference type="OrthoDB" id="3063088at2759"/>
<reference evidence="1" key="1">
    <citation type="submission" date="2020-11" db="EMBL/GenBank/DDBJ databases">
        <authorList>
            <consortium name="DOE Joint Genome Institute"/>
            <person name="Ahrendt S."/>
            <person name="Riley R."/>
            <person name="Andreopoulos W."/>
            <person name="Labutti K."/>
            <person name="Pangilinan J."/>
            <person name="Ruiz-Duenas F.J."/>
            <person name="Barrasa J.M."/>
            <person name="Sanchez-Garcia M."/>
            <person name="Camarero S."/>
            <person name="Miyauchi S."/>
            <person name="Serrano A."/>
            <person name="Linde D."/>
            <person name="Babiker R."/>
            <person name="Drula E."/>
            <person name="Ayuso-Fernandez I."/>
            <person name="Pacheco R."/>
            <person name="Padilla G."/>
            <person name="Ferreira P."/>
            <person name="Barriuso J."/>
            <person name="Kellner H."/>
            <person name="Castanera R."/>
            <person name="Alfaro M."/>
            <person name="Ramirez L."/>
            <person name="Pisabarro A.G."/>
            <person name="Kuo A."/>
            <person name="Tritt A."/>
            <person name="Lipzen A."/>
            <person name="He G."/>
            <person name="Yan M."/>
            <person name="Ng V."/>
            <person name="Cullen D."/>
            <person name="Martin F."/>
            <person name="Rosso M.-N."/>
            <person name="Henrissat B."/>
            <person name="Hibbett D."/>
            <person name="Martinez A.T."/>
            <person name="Grigoriev I.V."/>
        </authorList>
    </citation>
    <scope>NUCLEOTIDE SEQUENCE</scope>
    <source>
        <strain evidence="1">MF-IS2</strain>
    </source>
</reference>
<comment type="caution">
    <text evidence="1">The sequence shown here is derived from an EMBL/GenBank/DDBJ whole genome shotgun (WGS) entry which is preliminary data.</text>
</comment>
<protein>
    <submittedName>
        <fullName evidence="1">Uncharacterized protein</fullName>
    </submittedName>
</protein>
<sequence>MAATDISLPGLIDQANITLSYAKSPLHINSAYFTSSGITYATASIPLQSDLDIVEATLPAKISGSCVTLPLSQSFIKVVDIPYFKPSTMEPSNRQEISDQLIPSPIPVNMIKHAQFIHNLPKADSGTFWINLMDSQQGTLASSLIGCQCFLNSINCLIKGTKVHPGSPQCQ</sequence>
<keyword evidence="2" id="KW-1185">Reference proteome</keyword>
<dbReference type="Proteomes" id="UP000807342">
    <property type="component" value="Unassembled WGS sequence"/>
</dbReference>
<dbReference type="EMBL" id="MU151423">
    <property type="protein sequence ID" value="KAF9443905.1"/>
    <property type="molecule type" value="Genomic_DNA"/>
</dbReference>
<name>A0A9P6BZU2_9AGAR</name>
<dbReference type="AlphaFoldDB" id="A0A9P6BZU2"/>
<proteinExistence type="predicted"/>